<dbReference type="Proteomes" id="UP001225576">
    <property type="component" value="Unassembled WGS sequence"/>
</dbReference>
<organism evidence="2 3">
    <name type="scientific">Trueperella bernardiae</name>
    <dbReference type="NCBI Taxonomy" id="59561"/>
    <lineage>
        <taxon>Bacteria</taxon>
        <taxon>Bacillati</taxon>
        <taxon>Actinomycetota</taxon>
        <taxon>Actinomycetes</taxon>
        <taxon>Actinomycetales</taxon>
        <taxon>Actinomycetaceae</taxon>
        <taxon>Trueperella</taxon>
    </lineage>
</organism>
<feature type="region of interest" description="Disordered" evidence="1">
    <location>
        <begin position="1"/>
        <end position="58"/>
    </location>
</feature>
<reference evidence="2" key="1">
    <citation type="submission" date="2023-05" db="EMBL/GenBank/DDBJ databases">
        <title>Genomic Catalog of Human Bladder Bacteria.</title>
        <authorList>
            <person name="Du J."/>
        </authorList>
    </citation>
    <scope>NUCLEOTIDE SEQUENCE</scope>
    <source>
        <strain evidence="2">UMB1304A</strain>
    </source>
</reference>
<feature type="compositionally biased region" description="Polar residues" evidence="1">
    <location>
        <begin position="9"/>
        <end position="21"/>
    </location>
</feature>
<comment type="caution">
    <text evidence="2">The sequence shown here is derived from an EMBL/GenBank/DDBJ whole genome shotgun (WGS) entry which is preliminary data.</text>
</comment>
<protein>
    <submittedName>
        <fullName evidence="2">Uncharacterized protein</fullName>
    </submittedName>
</protein>
<accession>A0AAW6ZE27</accession>
<dbReference type="RefSeq" id="WP_180947718.1">
    <property type="nucleotide sequence ID" value="NZ_JASPDQ010000014.1"/>
</dbReference>
<name>A0AAW6ZE27_9ACTO</name>
<gene>
    <name evidence="2" type="ORF">QP858_06535</name>
</gene>
<dbReference type="AlphaFoldDB" id="A0AAW6ZE27"/>
<evidence type="ECO:0000313" key="3">
    <source>
        <dbReference type="Proteomes" id="UP001225576"/>
    </source>
</evidence>
<dbReference type="EMBL" id="JASPDQ010000014">
    <property type="protein sequence ID" value="MDK8602109.1"/>
    <property type="molecule type" value="Genomic_DNA"/>
</dbReference>
<evidence type="ECO:0000256" key="1">
    <source>
        <dbReference type="SAM" id="MobiDB-lite"/>
    </source>
</evidence>
<proteinExistence type="predicted"/>
<sequence length="58" mass="6151">MSVRMRNVRTGTTGTFASPETLSGEWVPVEDAVPVEKAPRRGKAKGTKPAPEPAESGK</sequence>
<evidence type="ECO:0000313" key="2">
    <source>
        <dbReference type="EMBL" id="MDK8602109.1"/>
    </source>
</evidence>